<protein>
    <submittedName>
        <fullName evidence="4">Uncharacterized protein</fullName>
    </submittedName>
</protein>
<sequence>MRPVALFLILNIQCCHVLATFPDPLWSPAQTNHELKGYECGDIFFTDFEVNKALALARTYLDKGLNYPQRYQGKLYTESNFKEYLQYPISKNSQILPATKNPWANFRVIFTRGSKEAVGVIAKTTTNDYTKCIRRDSSHIGPSHSEQENTNGYLCGHEFFDDEIILQSLAIALNRDGERTKFPCPYTGKLFPKDGGFLMWPIIRGKKLFKTGTVHGTYFLILTKEGIFVDVVIRGYSNNFLRCTRSRQAPKAPESDPHSKLFVPPPKPGFVCGKTFFDYKALEDAAKIVKKKVGKGKKGKFPENFSGHPYNEDCFIWPIMKDGKLYRKGNKGMFRFILTPDYNVMSVAVIVGDELKACERKTIKATKNHDLSGYQCIKQRFSHQQLLIASERACERMNAGTKHFYPARYEGPKFYLDGPYFTYPLDPNFVTKQRNIGLDRVVINRNCEVVGALTTIETITNGDLNHGFQKKLVKCHRLADGQLPIGFFGDNAVAVNEYKIDF</sequence>
<evidence type="ECO:0000256" key="1">
    <source>
        <dbReference type="ARBA" id="ARBA00022722"/>
    </source>
</evidence>
<keyword evidence="5" id="KW-1185">Reference proteome</keyword>
<feature type="chain" id="PRO_5015541547" evidence="3">
    <location>
        <begin position="20"/>
        <end position="502"/>
    </location>
</feature>
<keyword evidence="2" id="KW-0378">Hydrolase</keyword>
<dbReference type="EMBL" id="PEDP01001971">
    <property type="protein sequence ID" value="POS83029.1"/>
    <property type="molecule type" value="Genomic_DNA"/>
</dbReference>
<dbReference type="Gene3D" id="3.10.450.30">
    <property type="entry name" value="Microbial ribonucleases"/>
    <property type="match status" value="4"/>
</dbReference>
<accession>A0A2S4PLW0</accession>
<dbReference type="Proteomes" id="UP000237438">
    <property type="component" value="Unassembled WGS sequence"/>
</dbReference>
<dbReference type="SMR" id="A0A2S4PLW0"/>
<dbReference type="GO" id="GO:0016787">
    <property type="term" value="F:hydrolase activity"/>
    <property type="evidence" value="ECO:0007669"/>
    <property type="project" value="UniProtKB-KW"/>
</dbReference>
<evidence type="ECO:0000313" key="4">
    <source>
        <dbReference type="EMBL" id="POS83029.1"/>
    </source>
</evidence>
<gene>
    <name evidence="4" type="ORF">EPUL_003302</name>
</gene>
<keyword evidence="1" id="KW-0540">Nuclease</keyword>
<feature type="signal peptide" evidence="3">
    <location>
        <begin position="1"/>
        <end position="19"/>
    </location>
</feature>
<dbReference type="AlphaFoldDB" id="A0A2S4PLW0"/>
<evidence type="ECO:0000256" key="3">
    <source>
        <dbReference type="SAM" id="SignalP"/>
    </source>
</evidence>
<reference evidence="4 5" key="1">
    <citation type="submission" date="2017-10" db="EMBL/GenBank/DDBJ databases">
        <title>Development of genomic resources for the powdery mildew, Erysiphe pulchra.</title>
        <authorList>
            <person name="Wadl P.A."/>
            <person name="Mack B.M."/>
            <person name="Moore G."/>
            <person name="Beltz S.B."/>
        </authorList>
    </citation>
    <scope>NUCLEOTIDE SEQUENCE [LARGE SCALE GENOMIC DNA]</scope>
    <source>
        <strain evidence="4">Cflorida</strain>
    </source>
</reference>
<keyword evidence="3" id="KW-0732">Signal</keyword>
<dbReference type="OrthoDB" id="5425539at2759"/>
<proteinExistence type="predicted"/>
<dbReference type="GO" id="GO:0003723">
    <property type="term" value="F:RNA binding"/>
    <property type="evidence" value="ECO:0007669"/>
    <property type="project" value="InterPro"/>
</dbReference>
<dbReference type="InterPro" id="IPR016191">
    <property type="entry name" value="Ribonuclease/ribotoxin"/>
</dbReference>
<organism evidence="4 5">
    <name type="scientific">Erysiphe pulchra</name>
    <dbReference type="NCBI Taxonomy" id="225359"/>
    <lineage>
        <taxon>Eukaryota</taxon>
        <taxon>Fungi</taxon>
        <taxon>Dikarya</taxon>
        <taxon>Ascomycota</taxon>
        <taxon>Pezizomycotina</taxon>
        <taxon>Leotiomycetes</taxon>
        <taxon>Erysiphales</taxon>
        <taxon>Erysiphaceae</taxon>
        <taxon>Erysiphe</taxon>
    </lineage>
</organism>
<name>A0A2S4PLW0_9PEZI</name>
<dbReference type="SUPFAM" id="SSF53933">
    <property type="entry name" value="Microbial ribonucleases"/>
    <property type="match status" value="2"/>
</dbReference>
<comment type="caution">
    <text evidence="4">The sequence shown here is derived from an EMBL/GenBank/DDBJ whole genome shotgun (WGS) entry which is preliminary data.</text>
</comment>
<dbReference type="GO" id="GO:0004540">
    <property type="term" value="F:RNA nuclease activity"/>
    <property type="evidence" value="ECO:0007669"/>
    <property type="project" value="InterPro"/>
</dbReference>
<evidence type="ECO:0000256" key="2">
    <source>
        <dbReference type="ARBA" id="ARBA00022801"/>
    </source>
</evidence>
<evidence type="ECO:0000313" key="5">
    <source>
        <dbReference type="Proteomes" id="UP000237438"/>
    </source>
</evidence>